<accession>A0ABD2QFE1</accession>
<feature type="region of interest" description="Disordered" evidence="1">
    <location>
        <begin position="275"/>
        <end position="295"/>
    </location>
</feature>
<evidence type="ECO:0000256" key="1">
    <source>
        <dbReference type="SAM" id="MobiDB-lite"/>
    </source>
</evidence>
<dbReference type="AlphaFoldDB" id="A0ABD2QFE1"/>
<reference evidence="2 3" key="1">
    <citation type="submission" date="2024-11" db="EMBL/GenBank/DDBJ databases">
        <title>Adaptive evolution of stress response genes in parasites aligns with host niche diversity.</title>
        <authorList>
            <person name="Hahn C."/>
            <person name="Resl P."/>
        </authorList>
    </citation>
    <scope>NUCLEOTIDE SEQUENCE [LARGE SCALE GENOMIC DNA]</scope>
    <source>
        <strain evidence="2">EGGRZ-B1_66</strain>
        <tissue evidence="2">Body</tissue>
    </source>
</reference>
<dbReference type="EMBL" id="JBJKFK010000266">
    <property type="protein sequence ID" value="KAL3318257.1"/>
    <property type="molecule type" value="Genomic_DNA"/>
</dbReference>
<evidence type="ECO:0000313" key="3">
    <source>
        <dbReference type="Proteomes" id="UP001626550"/>
    </source>
</evidence>
<comment type="caution">
    <text evidence="2">The sequence shown here is derived from an EMBL/GenBank/DDBJ whole genome shotgun (WGS) entry which is preliminary data.</text>
</comment>
<keyword evidence="3" id="KW-1185">Reference proteome</keyword>
<dbReference type="Proteomes" id="UP001626550">
    <property type="component" value="Unassembled WGS sequence"/>
</dbReference>
<feature type="compositionally biased region" description="Polar residues" evidence="1">
    <location>
        <begin position="276"/>
        <end position="285"/>
    </location>
</feature>
<evidence type="ECO:0000313" key="2">
    <source>
        <dbReference type="EMBL" id="KAL3318257.1"/>
    </source>
</evidence>
<organism evidence="2 3">
    <name type="scientific">Cichlidogyrus casuarinus</name>
    <dbReference type="NCBI Taxonomy" id="1844966"/>
    <lineage>
        <taxon>Eukaryota</taxon>
        <taxon>Metazoa</taxon>
        <taxon>Spiralia</taxon>
        <taxon>Lophotrochozoa</taxon>
        <taxon>Platyhelminthes</taxon>
        <taxon>Monogenea</taxon>
        <taxon>Monopisthocotylea</taxon>
        <taxon>Dactylogyridea</taxon>
        <taxon>Ancyrocephalidae</taxon>
        <taxon>Cichlidogyrus</taxon>
    </lineage>
</organism>
<gene>
    <name evidence="2" type="ORF">Ciccas_003077</name>
</gene>
<protein>
    <submittedName>
        <fullName evidence="2">Uncharacterized protein</fullName>
    </submittedName>
</protein>
<name>A0ABD2QFE1_9PLAT</name>
<proteinExistence type="predicted"/>
<sequence length="329" mass="37157">MLEPEFSLREILQVQGHDLGSVSMPHEQASLVLGQHDSFPPATGFFTKRGNNRELNGIFQTHVFMSSHLCSGLLWKVTRKRTTWINGKRHWGSTDTARNLGLHKGISRSNSSLWKYSCFHTGSAESKENQCMEASKIEDVSQTSAHELSTNNFCMDGAVTDLQSETEKPLKDHHIGASESGSAWQPFWFVFDCQRRLLAIYDSPQKERMSGLISFVDVLGVQVTDNLTADLPSKASIVTPLRRYTSIRGRSQREHWRWSPINAFIQAARRNFNKPARSSSVSTGDKTPPAEEEEKMSVLMLTSPRQLHYLAAPNQTLFALWKDIFTLSE</sequence>
<dbReference type="SUPFAM" id="SSF50729">
    <property type="entry name" value="PH domain-like"/>
    <property type="match status" value="1"/>
</dbReference>